<dbReference type="Pfam" id="PF22788">
    <property type="entry name" value="COP9_hel_rpt"/>
    <property type="match status" value="1"/>
</dbReference>
<evidence type="ECO:0000259" key="9">
    <source>
        <dbReference type="Pfam" id="PF01399"/>
    </source>
</evidence>
<dbReference type="GO" id="GO:0006511">
    <property type="term" value="P:ubiquitin-dependent protein catabolic process"/>
    <property type="evidence" value="ECO:0007669"/>
    <property type="project" value="TreeGrafter"/>
</dbReference>
<dbReference type="GO" id="GO:0008180">
    <property type="term" value="C:COP9 signalosome"/>
    <property type="evidence" value="ECO:0007669"/>
    <property type="project" value="UniProtKB-KW"/>
</dbReference>
<dbReference type="InterPro" id="IPR055089">
    <property type="entry name" value="COP9_N"/>
</dbReference>
<evidence type="ECO:0000256" key="1">
    <source>
        <dbReference type="ARBA" id="ARBA00004123"/>
    </source>
</evidence>
<proteinExistence type="inferred from homology"/>
<evidence type="ECO:0000313" key="12">
    <source>
        <dbReference type="Proteomes" id="UP000308724"/>
    </source>
</evidence>
<keyword evidence="6" id="KW-0736">Signalosome</keyword>
<evidence type="ECO:0000256" key="2">
    <source>
        <dbReference type="ARBA" id="ARBA00004496"/>
    </source>
</evidence>
<keyword evidence="5" id="KW-0963">Cytoplasm</keyword>
<feature type="domain" description="COP9 signalosome complex subunit 3 N-terminal helical repeats" evidence="10">
    <location>
        <begin position="67"/>
        <end position="328"/>
    </location>
</feature>
<sequence>MAKTRKLGPDAPGPSSSARMCFCLCIHRQPKQQHTSHKMANIVSNLASDPLVDGKGVRLEDEKCDASLRKLVKYIRSLKPQDVPQQVQGKALVDLLDPTRNTIAYLAVLLAYAQQAVLAQQVALIASFVDNFDPIQARYVGPELQQLLIWLANYYDHSRDVHASRILALLLPLTNPPSQASVIPYIATAILRLDPESSTLTSNHLLLLRVCLAAGLPRQALPILDKDIYNFPSDPQKHVDDRLPCAYHDLSATFITKSSNISASLTASDVHEYYLLGAHIYIGLRRYNRARLFLELVLSSPTQNVATPIMVEAYKKSILVSLLSTGSLTFTKGLVNTQMIKTYSSLAKPYEVLADVFKKRDVLRLDAEIAAAAAVWDDDGNTAIVNQVAESLRRYRVIDLQKTYAALPIEGIAAHLNLTTPATTTLLSTMVRDGHLNAILHQPITGPDTRPVLRFLSHNPNQPLVDQDALLKEKSIRIEQLAKHVREADRKLALQKEYVEATRRTKRAENAGAQGFEDPMDVWDAPQNVDQDEDMMGDL</sequence>
<feature type="domain" description="PCI" evidence="9">
    <location>
        <begin position="377"/>
        <end position="443"/>
    </location>
</feature>
<dbReference type="PANTHER" id="PTHR10758">
    <property type="entry name" value="26S PROTEASOME NON-ATPASE REGULATORY SUBUNIT 3/COP9 SIGNALOSOME COMPLEX SUBUNIT 3"/>
    <property type="match status" value="1"/>
</dbReference>
<dbReference type="Pfam" id="PF01399">
    <property type="entry name" value="PCI"/>
    <property type="match status" value="1"/>
</dbReference>
<dbReference type="AlphaFoldDB" id="A0A4T0BTF9"/>
<dbReference type="Proteomes" id="UP000308724">
    <property type="component" value="Unassembled WGS sequence"/>
</dbReference>
<reference evidence="11 12" key="1">
    <citation type="submission" date="2018-10" db="EMBL/GenBank/DDBJ databases">
        <title>Fifty Aureobasidium pullulans genomes reveal a recombining polyextremotolerant generalist.</title>
        <authorList>
            <person name="Gostincar C."/>
            <person name="Turk M."/>
            <person name="Zajc J."/>
            <person name="Gunde-Cimerman N."/>
        </authorList>
    </citation>
    <scope>NUCLEOTIDE SEQUENCE [LARGE SCALE GENOMIC DNA]</scope>
    <source>
        <strain evidence="11 12">EXF-1645</strain>
    </source>
</reference>
<evidence type="ECO:0000256" key="4">
    <source>
        <dbReference type="ARBA" id="ARBA00014878"/>
    </source>
</evidence>
<evidence type="ECO:0000256" key="3">
    <source>
        <dbReference type="ARBA" id="ARBA00007084"/>
    </source>
</evidence>
<evidence type="ECO:0000256" key="8">
    <source>
        <dbReference type="SAM" id="MobiDB-lite"/>
    </source>
</evidence>
<feature type="region of interest" description="Disordered" evidence="8">
    <location>
        <begin position="504"/>
        <end position="539"/>
    </location>
</feature>
<dbReference type="PANTHER" id="PTHR10758:SF1">
    <property type="entry name" value="COP9 SIGNALOSOME COMPLEX SUBUNIT 3"/>
    <property type="match status" value="1"/>
</dbReference>
<dbReference type="InterPro" id="IPR000717">
    <property type="entry name" value="PCI_dom"/>
</dbReference>
<evidence type="ECO:0000313" key="11">
    <source>
        <dbReference type="EMBL" id="TIA35464.1"/>
    </source>
</evidence>
<feature type="compositionally biased region" description="Acidic residues" evidence="8">
    <location>
        <begin position="530"/>
        <end position="539"/>
    </location>
</feature>
<evidence type="ECO:0000256" key="6">
    <source>
        <dbReference type="ARBA" id="ARBA00022790"/>
    </source>
</evidence>
<gene>
    <name evidence="11" type="ORF">D6C78_06124</name>
</gene>
<accession>A0A4T0BTF9</accession>
<evidence type="ECO:0000256" key="7">
    <source>
        <dbReference type="ARBA" id="ARBA00023242"/>
    </source>
</evidence>
<keyword evidence="7" id="KW-0539">Nucleus</keyword>
<dbReference type="EMBL" id="QZBZ01000129">
    <property type="protein sequence ID" value="TIA35464.1"/>
    <property type="molecule type" value="Genomic_DNA"/>
</dbReference>
<comment type="subcellular location">
    <subcellularLocation>
        <location evidence="2">Cytoplasm</location>
    </subcellularLocation>
    <subcellularLocation>
        <location evidence="1">Nucleus</location>
    </subcellularLocation>
</comment>
<name>A0A4T0BTF9_AURPU</name>
<dbReference type="GO" id="GO:0005737">
    <property type="term" value="C:cytoplasm"/>
    <property type="evidence" value="ECO:0007669"/>
    <property type="project" value="UniProtKB-SubCell"/>
</dbReference>
<evidence type="ECO:0000259" key="10">
    <source>
        <dbReference type="Pfam" id="PF22788"/>
    </source>
</evidence>
<protein>
    <recommendedName>
        <fullName evidence="4">COP9 signalosome complex subunit 3</fullName>
    </recommendedName>
</protein>
<evidence type="ECO:0000256" key="5">
    <source>
        <dbReference type="ARBA" id="ARBA00022490"/>
    </source>
</evidence>
<organism evidence="11 12">
    <name type="scientific">Aureobasidium pullulans</name>
    <name type="common">Black yeast</name>
    <name type="synonym">Pullularia pullulans</name>
    <dbReference type="NCBI Taxonomy" id="5580"/>
    <lineage>
        <taxon>Eukaryota</taxon>
        <taxon>Fungi</taxon>
        <taxon>Dikarya</taxon>
        <taxon>Ascomycota</taxon>
        <taxon>Pezizomycotina</taxon>
        <taxon>Dothideomycetes</taxon>
        <taxon>Dothideomycetidae</taxon>
        <taxon>Dothideales</taxon>
        <taxon>Saccotheciaceae</taxon>
        <taxon>Aureobasidium</taxon>
    </lineage>
</organism>
<comment type="caution">
    <text evidence="11">The sequence shown here is derived from an EMBL/GenBank/DDBJ whole genome shotgun (WGS) entry which is preliminary data.</text>
</comment>
<comment type="similarity">
    <text evidence="3">Belongs to the CSN3 family.</text>
</comment>
<dbReference type="InterPro" id="IPR050756">
    <property type="entry name" value="CSN3"/>
</dbReference>